<reference evidence="1 4" key="3">
    <citation type="journal article" date="2022" name="G3 (Bethesda)">
        <title>Whole-genome sequence and methylome profiling of the almond [Prunus dulcis (Mill.) D.A. Webb] cultivar 'Nonpareil'.</title>
        <authorList>
            <person name="D'Amico-Willman K.M."/>
            <person name="Ouma W.Z."/>
            <person name="Meulia T."/>
            <person name="Sideli G.M."/>
            <person name="Gradziel T.M."/>
            <person name="Fresnedo-Ramirez J."/>
        </authorList>
    </citation>
    <scope>NUCLEOTIDE SEQUENCE [LARGE SCALE GENOMIC DNA]</scope>
    <source>
        <strain evidence="1">Clone GOH B32 T37-40</strain>
    </source>
</reference>
<name>A0A5E4GC46_PRUDU</name>
<dbReference type="Gramene" id="VVA37192">
    <property type="protein sequence ID" value="VVA37192"/>
    <property type="gene ID" value="Prudul26B031305"/>
</dbReference>
<dbReference type="Proteomes" id="UP000327085">
    <property type="component" value="Chromosome 7"/>
</dbReference>
<evidence type="ECO:0000313" key="1">
    <source>
        <dbReference type="EMBL" id="KAI5318505.1"/>
    </source>
</evidence>
<accession>A0A5E4GC46</accession>
<evidence type="ECO:0000313" key="2">
    <source>
        <dbReference type="EMBL" id="VVA37192.1"/>
    </source>
</evidence>
<dbReference type="EMBL" id="JAJFAZ020000007">
    <property type="protein sequence ID" value="KAI5318505.1"/>
    <property type="molecule type" value="Genomic_DNA"/>
</dbReference>
<protein>
    <submittedName>
        <fullName evidence="2">PREDICTED: reverse mRNAase</fullName>
    </submittedName>
</protein>
<dbReference type="InParanoid" id="A0A5E4GC46"/>
<dbReference type="AlphaFoldDB" id="A0A5E4GC46"/>
<reference evidence="2" key="1">
    <citation type="submission" date="2019-07" db="EMBL/GenBank/DDBJ databases">
        <authorList>
            <person name="Alioto T."/>
            <person name="Alioto T."/>
            <person name="Gomez Garrido J."/>
        </authorList>
    </citation>
    <scope>NUCLEOTIDE SEQUENCE</scope>
</reference>
<gene>
    <name evidence="2" type="ORF">ALMOND_2B031305</name>
    <name evidence="1" type="ORF">L3X38_038213</name>
</gene>
<evidence type="ECO:0000313" key="3">
    <source>
        <dbReference type="Proteomes" id="UP000327085"/>
    </source>
</evidence>
<keyword evidence="4" id="KW-1185">Reference proteome</keyword>
<proteinExistence type="predicted"/>
<organism evidence="2 3">
    <name type="scientific">Prunus dulcis</name>
    <name type="common">Almond</name>
    <name type="synonym">Amygdalus dulcis</name>
    <dbReference type="NCBI Taxonomy" id="3755"/>
    <lineage>
        <taxon>Eukaryota</taxon>
        <taxon>Viridiplantae</taxon>
        <taxon>Streptophyta</taxon>
        <taxon>Embryophyta</taxon>
        <taxon>Tracheophyta</taxon>
        <taxon>Spermatophyta</taxon>
        <taxon>Magnoliopsida</taxon>
        <taxon>eudicotyledons</taxon>
        <taxon>Gunneridae</taxon>
        <taxon>Pentapetalae</taxon>
        <taxon>rosids</taxon>
        <taxon>fabids</taxon>
        <taxon>Rosales</taxon>
        <taxon>Rosaceae</taxon>
        <taxon>Amygdaloideae</taxon>
        <taxon>Amygdaleae</taxon>
        <taxon>Prunus</taxon>
    </lineage>
</organism>
<reference evidence="3" key="2">
    <citation type="journal article" date="2020" name="Plant J.">
        <title>Transposons played a major role in the diversification between the closely related almond and peach genomes: results from the almond genome sequence.</title>
        <authorList>
            <person name="Alioto T."/>
            <person name="Alexiou K.G."/>
            <person name="Bardil A."/>
            <person name="Barteri F."/>
            <person name="Castanera R."/>
            <person name="Cruz F."/>
            <person name="Dhingra A."/>
            <person name="Duval H."/>
            <person name="Fernandez I Marti A."/>
            <person name="Frias L."/>
            <person name="Galan B."/>
            <person name="Garcia J.L."/>
            <person name="Howad W."/>
            <person name="Gomez-Garrido J."/>
            <person name="Gut M."/>
            <person name="Julca I."/>
            <person name="Morata J."/>
            <person name="Puigdomenech P."/>
            <person name="Ribeca P."/>
            <person name="Rubio Cabetas M.J."/>
            <person name="Vlasova A."/>
            <person name="Wirthensohn M."/>
            <person name="Garcia-Mas J."/>
            <person name="Gabaldon T."/>
            <person name="Casacuberta J.M."/>
            <person name="Arus P."/>
        </authorList>
    </citation>
    <scope>NUCLEOTIDE SEQUENCE [LARGE SCALE GENOMIC DNA]</scope>
    <source>
        <strain evidence="3">cv. Texas</strain>
    </source>
</reference>
<sequence length="109" mass="12860">MEEKHFIKLAQNALKIYPMKKFDDAKFLGLQDIAQRAGTYELLLKEEIQRKNTSKSTYLKTQNPIHDMEIVEGLVESIFDELMRAKMIQFDDKHVFTKPEEVKGNSYYK</sequence>
<dbReference type="Proteomes" id="UP001054821">
    <property type="component" value="Chromosome 7"/>
</dbReference>
<dbReference type="EMBL" id="CABIKO010000514">
    <property type="protein sequence ID" value="VVA37192.1"/>
    <property type="molecule type" value="Genomic_DNA"/>
</dbReference>
<evidence type="ECO:0000313" key="4">
    <source>
        <dbReference type="Proteomes" id="UP001054821"/>
    </source>
</evidence>